<protein>
    <submittedName>
        <fullName evidence="6">Mobilization protein</fullName>
    </submittedName>
</protein>
<evidence type="ECO:0000313" key="7">
    <source>
        <dbReference type="Proteomes" id="UP000194999"/>
    </source>
</evidence>
<feature type="domain" description="MobA/MobL protein" evidence="5">
    <location>
        <begin position="28"/>
        <end position="201"/>
    </location>
</feature>
<evidence type="ECO:0000256" key="4">
    <source>
        <dbReference type="SAM" id="MobiDB-lite"/>
    </source>
</evidence>
<dbReference type="AlphaFoldDB" id="A0A252AZP6"/>
<organism evidence="6 7">
    <name type="scientific">Acetobacter orientalis</name>
    <dbReference type="NCBI Taxonomy" id="146474"/>
    <lineage>
        <taxon>Bacteria</taxon>
        <taxon>Pseudomonadati</taxon>
        <taxon>Pseudomonadota</taxon>
        <taxon>Alphaproteobacteria</taxon>
        <taxon>Acetobacterales</taxon>
        <taxon>Acetobacteraceae</taxon>
        <taxon>Acetobacter</taxon>
    </lineage>
</organism>
<evidence type="ECO:0000313" key="6">
    <source>
        <dbReference type="EMBL" id="OUI97469.1"/>
    </source>
</evidence>
<dbReference type="Gene3D" id="3.30.930.30">
    <property type="match status" value="1"/>
</dbReference>
<reference evidence="6 7" key="1">
    <citation type="submission" date="2014-06" db="EMBL/GenBank/DDBJ databases">
        <authorList>
            <person name="Ju J."/>
            <person name="Zhang J."/>
        </authorList>
    </citation>
    <scope>NUCLEOTIDE SEQUENCE [LARGE SCALE GENOMIC DNA]</scope>
    <source>
        <strain evidence="6">DmW_048</strain>
    </source>
</reference>
<feature type="coiled-coil region" evidence="3">
    <location>
        <begin position="257"/>
        <end position="291"/>
    </location>
</feature>
<dbReference type="Pfam" id="PF03389">
    <property type="entry name" value="MobA_MobL"/>
    <property type="match status" value="1"/>
</dbReference>
<feature type="region of interest" description="Disordered" evidence="4">
    <location>
        <begin position="201"/>
        <end position="221"/>
    </location>
</feature>
<evidence type="ECO:0000256" key="2">
    <source>
        <dbReference type="ARBA" id="ARBA00022971"/>
    </source>
</evidence>
<evidence type="ECO:0000256" key="1">
    <source>
        <dbReference type="ARBA" id="ARBA00010873"/>
    </source>
</evidence>
<name>A0A252AZP6_9PROT</name>
<evidence type="ECO:0000259" key="5">
    <source>
        <dbReference type="Pfam" id="PF03389"/>
    </source>
</evidence>
<dbReference type="RefSeq" id="WP_094756161.1">
    <property type="nucleotide sequence ID" value="NZ_JOOY01000148.1"/>
</dbReference>
<evidence type="ECO:0000256" key="3">
    <source>
        <dbReference type="SAM" id="Coils"/>
    </source>
</evidence>
<proteinExistence type="inferred from homology"/>
<sequence>MAIGRLSMKVGAKGKATPHAAYITRTGKYQHRLETGERLVATGTGNMPGWAQSDPSSFWKAADTFERENGTTYREMEIALPRELNDDQKQRLIQEWVKQEIGTRHAYQWAIHSPRASDGGEQPHAHLMFSERTMDGIEREPGQLFKRYNSKAPEKGGAKKANTGKQYAERRDELKALRHRWEVLCNRHLRAADTKQRISMKPNHPLRHGAPEPKMLPSEWSRGDAKADIIEFREARRDFLETEPNVRLFVRPTADRIETLEILKAAKEEERQEAIARQKRAEEERQKEIADRLANPYPHMAESELAALLPRIETEIRDRTEKFVQADPDYRDLAQKKDAAVKEQGVTEASIAKAEREERKEAERAKTLEENHRFQTGLHRAGIKTFKALDDAENAQDYWKERKKSEKDKAFDLSRKLRDFNFRLDLLRDRLIEAAKRELADLRKKAEVIREALKAKKLERYAREQAERREQRQERGKSRGR</sequence>
<accession>A0A252AZP6</accession>
<feature type="region of interest" description="Disordered" evidence="4">
    <location>
        <begin position="148"/>
        <end position="167"/>
    </location>
</feature>
<comment type="similarity">
    <text evidence="1">Belongs to the MobA/MobL family.</text>
</comment>
<keyword evidence="2" id="KW-0184">Conjugation</keyword>
<dbReference type="InterPro" id="IPR005053">
    <property type="entry name" value="MobA_MobL"/>
</dbReference>
<comment type="caution">
    <text evidence="6">The sequence shown here is derived from an EMBL/GenBank/DDBJ whole genome shotgun (WGS) entry which is preliminary data.</text>
</comment>
<keyword evidence="3" id="KW-0175">Coiled coil</keyword>
<dbReference type="EMBL" id="JOOY01000148">
    <property type="protein sequence ID" value="OUI97469.1"/>
    <property type="molecule type" value="Genomic_DNA"/>
</dbReference>
<feature type="region of interest" description="Disordered" evidence="4">
    <location>
        <begin position="460"/>
        <end position="481"/>
    </location>
</feature>
<gene>
    <name evidence="6" type="ORF">HK15_02855</name>
</gene>
<dbReference type="Proteomes" id="UP000194999">
    <property type="component" value="Unassembled WGS sequence"/>
</dbReference>